<evidence type="ECO:0000256" key="11">
    <source>
        <dbReference type="SAM" id="Phobius"/>
    </source>
</evidence>
<keyword evidence="11" id="KW-0812">Transmembrane</keyword>
<dbReference type="PANTHER" id="PTHR11742">
    <property type="entry name" value="MANNOSYL-OLIGOSACCHARIDE ALPHA-1,2-MANNOSIDASE-RELATED"/>
    <property type="match status" value="1"/>
</dbReference>
<feature type="transmembrane region" description="Helical" evidence="11">
    <location>
        <begin position="29"/>
        <end position="46"/>
    </location>
</feature>
<dbReference type="GO" id="GO:0005509">
    <property type="term" value="F:calcium ion binding"/>
    <property type="evidence" value="ECO:0007669"/>
    <property type="project" value="InterPro"/>
</dbReference>
<dbReference type="Pfam" id="PF01532">
    <property type="entry name" value="Glyco_hydro_47"/>
    <property type="match status" value="1"/>
</dbReference>
<dbReference type="GO" id="GO:0004571">
    <property type="term" value="F:mannosyl-oligosaccharide 1,2-alpha-mannosidase activity"/>
    <property type="evidence" value="ECO:0007669"/>
    <property type="project" value="InterPro"/>
</dbReference>
<gene>
    <name evidence="12" type="ORF">O181_029346</name>
</gene>
<evidence type="ECO:0000256" key="2">
    <source>
        <dbReference type="ARBA" id="ARBA00004922"/>
    </source>
</evidence>
<name>A0A9Q3CQV6_9BASI</name>
<comment type="caution">
    <text evidence="12">The sequence shown here is derived from an EMBL/GenBank/DDBJ whole genome shotgun (WGS) entry which is preliminary data.</text>
</comment>
<evidence type="ECO:0000256" key="1">
    <source>
        <dbReference type="ARBA" id="ARBA00001913"/>
    </source>
</evidence>
<dbReference type="EC" id="3.2.1.-" evidence="9"/>
<dbReference type="GO" id="GO:0005783">
    <property type="term" value="C:endoplasmic reticulum"/>
    <property type="evidence" value="ECO:0007669"/>
    <property type="project" value="TreeGrafter"/>
</dbReference>
<dbReference type="InterPro" id="IPR036026">
    <property type="entry name" value="Seven-hairpin_glycosidases"/>
</dbReference>
<keyword evidence="4 9" id="KW-0378">Hydrolase</keyword>
<keyword evidence="13" id="KW-1185">Reference proteome</keyword>
<evidence type="ECO:0000256" key="7">
    <source>
        <dbReference type="PIRSR" id="PIRSR601382-2"/>
    </source>
</evidence>
<dbReference type="PANTHER" id="PTHR11742:SF103">
    <property type="entry name" value="ENDOPLASMIC RETICULUM MANNOSIDASE MNL2-RELATED"/>
    <property type="match status" value="1"/>
</dbReference>
<dbReference type="GO" id="GO:0036503">
    <property type="term" value="P:ERAD pathway"/>
    <property type="evidence" value="ECO:0007669"/>
    <property type="project" value="UniProtKB-ARBA"/>
</dbReference>
<dbReference type="Gene3D" id="1.50.10.10">
    <property type="match status" value="1"/>
</dbReference>
<dbReference type="InterPro" id="IPR001382">
    <property type="entry name" value="Glyco_hydro_47"/>
</dbReference>
<evidence type="ECO:0000313" key="12">
    <source>
        <dbReference type="EMBL" id="MBW0489631.1"/>
    </source>
</evidence>
<comment type="similarity">
    <text evidence="3 9">Belongs to the glycosyl hydrolase 47 family.</text>
</comment>
<sequence>MDNNFLPSSLPELPASAWAGLLRSRLRSLLPLAFISILGFSIYLFFSSLSPFSFDPSRELGHPHFRLDGFNRVGHPDFANPAAWAPPGESSQTVLRDVKSYQPEELMRLPILHRTSPDPFDPVNNFQSLRDPKSPWLAHTPTGAVLLNRLSRNRFPPEDAVDHMRGSSPPSPPVWPPSRILRAQAPNRKTPISKESIIGLNTSFSWTGRGSIHAGQLPNVQWSGFNQKDWELESDRMVRLERRGWVRRAFQHVWEGYKANAWGHDELKPISGSFGDPFSGWGATLIDCLDTLLIMNLMSEYNYARTHVKAVDWAHTFDRTQLVSSGSEPNQPTIPFFETVIRYVGGLISAYDLSGDQLMLDRVEDLVDWLLPAFGTSSGLPVVRYQMGLNPQGGSFGSVCLAEIGSLTLEFTRLAQLTSKDYYYDLVQRITDLLDGPQWKSPHRLGTLFPTFINPQAPAQLTGEYTLGAMADSYYEYLIKEHQLLRGTNSQYSKMFISAIDSARKHLLKHVELEPPGGKNLTVIGDMSWGIFKPSVDHLTCFSGAMIGLGAQLLDRKQDLNLALGHTDTCVWAYEVTRTGLGPERMSIIDEKVPTRWKPVAHEGKVYRELKASPLPGATIADSRYLGRPETIESVFYMWRITGDKQWQDRGWRMFTSWMESCITKHGFADLREVNMLPPQGSDKEESFVLAETLKYYYLLFSEPGFISLDDYVFNTEAHPFLIPSANKKGKTYWTGTDPNIDKLYDPPDVGPEDRGYGTFLQQWSRADLEKGSKNDRDAFNAVFGLDD</sequence>
<dbReference type="OrthoDB" id="8118055at2759"/>
<dbReference type="AlphaFoldDB" id="A0A9Q3CQV6"/>
<dbReference type="InterPro" id="IPR012341">
    <property type="entry name" value="6hp_glycosidase-like_sf"/>
</dbReference>
<comment type="pathway">
    <text evidence="2">Protein modification; protein glycosylation.</text>
</comment>
<dbReference type="FunFam" id="1.50.10.10:FF:000130">
    <property type="entry name" value="Uncharacterized protein"/>
    <property type="match status" value="1"/>
</dbReference>
<keyword evidence="5 8" id="KW-1015">Disulfide bond</keyword>
<keyword evidence="11" id="KW-1133">Transmembrane helix</keyword>
<keyword evidence="7" id="KW-0106">Calcium</keyword>
<accession>A0A9Q3CQV6</accession>
<dbReference type="EMBL" id="AVOT02010176">
    <property type="protein sequence ID" value="MBW0489631.1"/>
    <property type="molecule type" value="Genomic_DNA"/>
</dbReference>
<dbReference type="InterPro" id="IPR050749">
    <property type="entry name" value="Glycosyl_Hydrolase_47"/>
</dbReference>
<feature type="active site" description="Proton donor" evidence="6">
    <location>
        <position position="584"/>
    </location>
</feature>
<feature type="active site" evidence="6">
    <location>
        <position position="630"/>
    </location>
</feature>
<organism evidence="12 13">
    <name type="scientific">Austropuccinia psidii MF-1</name>
    <dbReference type="NCBI Taxonomy" id="1389203"/>
    <lineage>
        <taxon>Eukaryota</taxon>
        <taxon>Fungi</taxon>
        <taxon>Dikarya</taxon>
        <taxon>Basidiomycota</taxon>
        <taxon>Pucciniomycotina</taxon>
        <taxon>Pucciniomycetes</taxon>
        <taxon>Pucciniales</taxon>
        <taxon>Sphaerophragmiaceae</taxon>
        <taxon>Austropuccinia</taxon>
    </lineage>
</organism>
<dbReference type="GO" id="GO:0016020">
    <property type="term" value="C:membrane"/>
    <property type="evidence" value="ECO:0007669"/>
    <property type="project" value="InterPro"/>
</dbReference>
<feature type="disulfide bond" evidence="8">
    <location>
        <begin position="541"/>
        <end position="570"/>
    </location>
</feature>
<evidence type="ECO:0000313" key="13">
    <source>
        <dbReference type="Proteomes" id="UP000765509"/>
    </source>
</evidence>
<feature type="active site" description="Proton donor" evidence="6">
    <location>
        <position position="338"/>
    </location>
</feature>
<evidence type="ECO:0000256" key="5">
    <source>
        <dbReference type="ARBA" id="ARBA00023157"/>
    </source>
</evidence>
<evidence type="ECO:0000256" key="6">
    <source>
        <dbReference type="PIRSR" id="PIRSR601382-1"/>
    </source>
</evidence>
<keyword evidence="7" id="KW-0479">Metal-binding</keyword>
<dbReference type="SUPFAM" id="SSF48225">
    <property type="entry name" value="Seven-hairpin glycosidases"/>
    <property type="match status" value="1"/>
</dbReference>
<evidence type="ECO:0000256" key="10">
    <source>
        <dbReference type="SAM" id="MobiDB-lite"/>
    </source>
</evidence>
<feature type="region of interest" description="Disordered" evidence="10">
    <location>
        <begin position="159"/>
        <end position="179"/>
    </location>
</feature>
<dbReference type="GO" id="GO:0005975">
    <property type="term" value="P:carbohydrate metabolic process"/>
    <property type="evidence" value="ECO:0007669"/>
    <property type="project" value="InterPro"/>
</dbReference>
<evidence type="ECO:0000256" key="8">
    <source>
        <dbReference type="PIRSR" id="PIRSR601382-3"/>
    </source>
</evidence>
<feature type="active site" evidence="6">
    <location>
        <position position="472"/>
    </location>
</feature>
<protein>
    <recommendedName>
        <fullName evidence="9">alpha-1,2-Mannosidase</fullName>
        <ecNumber evidence="9">3.2.1.-</ecNumber>
    </recommendedName>
</protein>
<evidence type="ECO:0000256" key="4">
    <source>
        <dbReference type="ARBA" id="ARBA00022801"/>
    </source>
</evidence>
<feature type="binding site" evidence="7">
    <location>
        <position position="716"/>
    </location>
    <ligand>
        <name>Ca(2+)</name>
        <dbReference type="ChEBI" id="CHEBI:29108"/>
    </ligand>
</feature>
<proteinExistence type="inferred from homology"/>
<keyword evidence="9" id="KW-0326">Glycosidase</keyword>
<evidence type="ECO:0000256" key="9">
    <source>
        <dbReference type="RuleBase" id="RU361193"/>
    </source>
</evidence>
<dbReference type="PRINTS" id="PR00747">
    <property type="entry name" value="GLYHDRLASE47"/>
</dbReference>
<keyword evidence="11" id="KW-0472">Membrane</keyword>
<reference evidence="12" key="1">
    <citation type="submission" date="2021-03" db="EMBL/GenBank/DDBJ databases">
        <title>Draft genome sequence of rust myrtle Austropuccinia psidii MF-1, a brazilian biotype.</title>
        <authorList>
            <person name="Quecine M.C."/>
            <person name="Pachon D.M.R."/>
            <person name="Bonatelli M.L."/>
            <person name="Correr F.H."/>
            <person name="Franceschini L.M."/>
            <person name="Leite T.F."/>
            <person name="Margarido G.R.A."/>
            <person name="Almeida C.A."/>
            <person name="Ferrarezi J.A."/>
            <person name="Labate C.A."/>
        </authorList>
    </citation>
    <scope>NUCLEOTIDE SEQUENCE</scope>
    <source>
        <strain evidence="12">MF-1</strain>
    </source>
</reference>
<comment type="cofactor">
    <cofactor evidence="1 7">
        <name>Ca(2+)</name>
        <dbReference type="ChEBI" id="CHEBI:29108"/>
    </cofactor>
</comment>
<dbReference type="Proteomes" id="UP000765509">
    <property type="component" value="Unassembled WGS sequence"/>
</dbReference>
<evidence type="ECO:0000256" key="3">
    <source>
        <dbReference type="ARBA" id="ARBA00007658"/>
    </source>
</evidence>